<evidence type="ECO:0000313" key="9">
    <source>
        <dbReference type="EMBL" id="AKF03109.1"/>
    </source>
</evidence>
<dbReference type="RefSeq" id="WP_053230583.1">
    <property type="nucleotide sequence ID" value="NZ_CP011125.1"/>
</dbReference>
<comment type="similarity">
    <text evidence="2 6">Belongs to the GMC oxidoreductase family.</text>
</comment>
<keyword evidence="10" id="KW-1185">Reference proteome</keyword>
<dbReference type="InterPro" id="IPR036188">
    <property type="entry name" value="FAD/NAD-bd_sf"/>
</dbReference>
<comment type="cofactor">
    <cofactor evidence="1 5">
        <name>FAD</name>
        <dbReference type="ChEBI" id="CHEBI:57692"/>
    </cofactor>
</comment>
<name>A0A0F6SDA6_9BACT</name>
<evidence type="ECO:0000259" key="7">
    <source>
        <dbReference type="PROSITE" id="PS00623"/>
    </source>
</evidence>
<dbReference type="KEGG" id="samy:DB32_000258"/>
<proteinExistence type="inferred from homology"/>
<evidence type="ECO:0000256" key="4">
    <source>
        <dbReference type="ARBA" id="ARBA00022827"/>
    </source>
</evidence>
<dbReference type="PANTHER" id="PTHR11552">
    <property type="entry name" value="GLUCOSE-METHANOL-CHOLINE GMC OXIDOREDUCTASE"/>
    <property type="match status" value="1"/>
</dbReference>
<dbReference type="InterPro" id="IPR000172">
    <property type="entry name" value="GMC_OxRdtase_N"/>
</dbReference>
<dbReference type="Pfam" id="PF05199">
    <property type="entry name" value="GMC_oxred_C"/>
    <property type="match status" value="1"/>
</dbReference>
<evidence type="ECO:0000313" key="10">
    <source>
        <dbReference type="Proteomes" id="UP000034883"/>
    </source>
</evidence>
<dbReference type="PROSITE" id="PS51257">
    <property type="entry name" value="PROKAR_LIPOPROTEIN"/>
    <property type="match status" value="1"/>
</dbReference>
<reference evidence="9 10" key="1">
    <citation type="submission" date="2015-03" db="EMBL/GenBank/DDBJ databases">
        <title>Genome assembly of Sandaracinus amylolyticus DSM 53668.</title>
        <authorList>
            <person name="Sharma G."/>
            <person name="Subramanian S."/>
        </authorList>
    </citation>
    <scope>NUCLEOTIDE SEQUENCE [LARGE SCALE GENOMIC DNA]</scope>
    <source>
        <strain evidence="9 10">DSM 53668</strain>
    </source>
</reference>
<dbReference type="PROSITE" id="PS00623">
    <property type="entry name" value="GMC_OXRED_1"/>
    <property type="match status" value="1"/>
</dbReference>
<accession>A0A0F6SDA6</accession>
<feature type="domain" description="Glucose-methanol-choline oxidoreductase N-terminal" evidence="8">
    <location>
        <begin position="260"/>
        <end position="274"/>
    </location>
</feature>
<dbReference type="SUPFAM" id="SSF51905">
    <property type="entry name" value="FAD/NAD(P)-binding domain"/>
    <property type="match status" value="1"/>
</dbReference>
<evidence type="ECO:0000256" key="6">
    <source>
        <dbReference type="RuleBase" id="RU003968"/>
    </source>
</evidence>
<dbReference type="PIRSF" id="PIRSF000137">
    <property type="entry name" value="Alcohol_oxidase"/>
    <property type="match status" value="1"/>
</dbReference>
<dbReference type="EMBL" id="CP011125">
    <property type="protein sequence ID" value="AKF03109.1"/>
    <property type="molecule type" value="Genomic_DNA"/>
</dbReference>
<dbReference type="GO" id="GO:0050660">
    <property type="term" value="F:flavin adenine dinucleotide binding"/>
    <property type="evidence" value="ECO:0007669"/>
    <property type="project" value="InterPro"/>
</dbReference>
<dbReference type="InterPro" id="IPR012132">
    <property type="entry name" value="GMC_OxRdtase"/>
</dbReference>
<feature type="domain" description="Glucose-methanol-choline oxidoreductase N-terminal" evidence="7">
    <location>
        <begin position="83"/>
        <end position="106"/>
    </location>
</feature>
<dbReference type="Gene3D" id="3.50.50.60">
    <property type="entry name" value="FAD/NAD(P)-binding domain"/>
    <property type="match status" value="1"/>
</dbReference>
<dbReference type="PANTHER" id="PTHR11552:SF147">
    <property type="entry name" value="CHOLINE DEHYDROGENASE, MITOCHONDRIAL"/>
    <property type="match status" value="1"/>
</dbReference>
<dbReference type="Pfam" id="PF00732">
    <property type="entry name" value="GMC_oxred_N"/>
    <property type="match status" value="1"/>
</dbReference>
<keyword evidence="4 5" id="KW-0274">FAD</keyword>
<dbReference type="STRING" id="927083.DB32_000258"/>
<dbReference type="GO" id="GO:0016614">
    <property type="term" value="F:oxidoreductase activity, acting on CH-OH group of donors"/>
    <property type="evidence" value="ECO:0007669"/>
    <property type="project" value="InterPro"/>
</dbReference>
<feature type="binding site" evidence="5">
    <location>
        <position position="226"/>
    </location>
    <ligand>
        <name>FAD</name>
        <dbReference type="ChEBI" id="CHEBI:57692"/>
    </ligand>
</feature>
<evidence type="ECO:0000256" key="2">
    <source>
        <dbReference type="ARBA" id="ARBA00010790"/>
    </source>
</evidence>
<gene>
    <name evidence="9" type="ORF">DB32_000258</name>
</gene>
<dbReference type="InterPro" id="IPR007867">
    <property type="entry name" value="GMC_OxRtase_C"/>
</dbReference>
<dbReference type="OrthoDB" id="9785276at2"/>
<dbReference type="Proteomes" id="UP000034883">
    <property type="component" value="Chromosome"/>
</dbReference>
<dbReference type="SUPFAM" id="SSF54373">
    <property type="entry name" value="FAD-linked reductases, C-terminal domain"/>
    <property type="match status" value="1"/>
</dbReference>
<dbReference type="PROSITE" id="PS00624">
    <property type="entry name" value="GMC_OXRED_2"/>
    <property type="match status" value="1"/>
</dbReference>
<protein>
    <submittedName>
        <fullName evidence="9">Choline dehydrogenase</fullName>
    </submittedName>
</protein>
<evidence type="ECO:0000259" key="8">
    <source>
        <dbReference type="PROSITE" id="PS00624"/>
    </source>
</evidence>
<evidence type="ECO:0000256" key="3">
    <source>
        <dbReference type="ARBA" id="ARBA00022630"/>
    </source>
</evidence>
<feature type="binding site" evidence="5">
    <location>
        <position position="85"/>
    </location>
    <ligand>
        <name>FAD</name>
        <dbReference type="ChEBI" id="CHEBI:57692"/>
    </ligand>
</feature>
<keyword evidence="3 6" id="KW-0285">Flavoprotein</keyword>
<evidence type="ECO:0000256" key="1">
    <source>
        <dbReference type="ARBA" id="ARBA00001974"/>
    </source>
</evidence>
<dbReference type="Gene3D" id="3.30.410.40">
    <property type="match status" value="1"/>
</dbReference>
<sequence>MRRATLHADTIVVGAGSAGCVIASRVSERSDHDVLVLDAGPDYPSARPDDLRDGTRNSYQRHDWGFRHRPSERSLAAVPMPRGRVVGGSSAVNTCIALRGVPADYDEWAERGLREWSWSRCLPAFRRLERDLDFGARDPEIHGDRGPLPIRRAREDELVPWQRAYRDACLAMGFAPVDDHNRPGALGVGAHAMNVIDGVRQDAASCWLSPEVRARRNLRIHDHTLVHRVRIEGSRVRGVDVERNGVVHTISARRVVLSAGALATPGILLRSGIGPREELARLGVRRVRDVPAVGAQLLDHPGTAVFCWPRAPMRSDVHGPLIQVALRLRSARSRFDGDLQLQAGSFWFFPIGRGVALPGVGVMMHVGKPVGTGELLHPSADPRDAPIVRSRFFADARDRDVAIEGLMLAREICETAPLRGAHRFVWPREHVLRDRARIDAMLPAHCDSGYHPCGTVPMGDALDGHGRIDGIEGLHVADASIMPTIPTANIHLAVLMIGERFGAWLRDGFDSDS</sequence>
<dbReference type="AlphaFoldDB" id="A0A0F6SDA6"/>
<organism evidence="9 10">
    <name type="scientific">Sandaracinus amylolyticus</name>
    <dbReference type="NCBI Taxonomy" id="927083"/>
    <lineage>
        <taxon>Bacteria</taxon>
        <taxon>Pseudomonadati</taxon>
        <taxon>Myxococcota</taxon>
        <taxon>Polyangia</taxon>
        <taxon>Polyangiales</taxon>
        <taxon>Sandaracinaceae</taxon>
        <taxon>Sandaracinus</taxon>
    </lineage>
</organism>
<evidence type="ECO:0000256" key="5">
    <source>
        <dbReference type="PIRSR" id="PIRSR000137-2"/>
    </source>
</evidence>